<dbReference type="Proteomes" id="UP001595846">
    <property type="component" value="Unassembled WGS sequence"/>
</dbReference>
<evidence type="ECO:0000256" key="1">
    <source>
        <dbReference type="SAM" id="Coils"/>
    </source>
</evidence>
<sequence length="414" mass="45786">MVDGRSAHGGTTDDGIEGGATNDGTGSGVRNREEIDSDTLAALEAAIDRYESVQARIDDLGEDEVERGAEAYRRARKLLENNDERAVGTGREAFAAYVQFEAQFDALVDGLADDLTERAAFEAAYEAIDKRRLYDEDFEAAKAALDPAARYVTLLDDREAAESDLHEARKAAVDRLDELSDEVDRHEHLLELASVDLDAPVDRIRDPIETYNRAVEAAFADYLSTASAREVFALLERSRLYPLVDFDRPPADLREFVETNPAGESAIPRLLEYAEYSRSKLAHHVDDPDALKRQVATQRTYLQRLDAAPLSISWPPAPADELRFRVRERRPLVVRLAGGPIDVDVNPVAALRDVADLARDPEYDRLQTAATARTELTGRERERIEAGQVTADLEALRAERGALQDALETADAVG</sequence>
<keyword evidence="1" id="KW-0175">Coiled coil</keyword>
<dbReference type="RefSeq" id="WP_256533167.1">
    <property type="nucleotide sequence ID" value="NZ_CP101824.1"/>
</dbReference>
<dbReference type="EMBL" id="JBHSAQ010000013">
    <property type="protein sequence ID" value="MFC3959655.1"/>
    <property type="molecule type" value="Genomic_DNA"/>
</dbReference>
<keyword evidence="4" id="KW-1185">Reference proteome</keyword>
<gene>
    <name evidence="3" type="ORF">ACFOUR_14930</name>
</gene>
<dbReference type="GeneID" id="73902280"/>
<comment type="caution">
    <text evidence="3">The sequence shown here is derived from an EMBL/GenBank/DDBJ whole genome shotgun (WGS) entry which is preliminary data.</text>
</comment>
<dbReference type="InterPro" id="IPR055542">
    <property type="entry name" value="DUF7118"/>
</dbReference>
<evidence type="ECO:0000313" key="3">
    <source>
        <dbReference type="EMBL" id="MFC3959655.1"/>
    </source>
</evidence>
<evidence type="ECO:0000313" key="4">
    <source>
        <dbReference type="Proteomes" id="UP001595846"/>
    </source>
</evidence>
<feature type="coiled-coil region" evidence="1">
    <location>
        <begin position="379"/>
        <end position="413"/>
    </location>
</feature>
<reference evidence="3 4" key="1">
    <citation type="journal article" date="2019" name="Int. J. Syst. Evol. Microbiol.">
        <title>The Global Catalogue of Microorganisms (GCM) 10K type strain sequencing project: providing services to taxonomists for standard genome sequencing and annotation.</title>
        <authorList>
            <consortium name="The Broad Institute Genomics Platform"/>
            <consortium name="The Broad Institute Genome Sequencing Center for Infectious Disease"/>
            <person name="Wu L."/>
            <person name="Ma J."/>
        </authorList>
    </citation>
    <scope>NUCLEOTIDE SEQUENCE [LARGE SCALE GENOMIC DNA]</scope>
    <source>
        <strain evidence="3 4">IBRC-M 10256</strain>
    </source>
</reference>
<feature type="region of interest" description="Disordered" evidence="2">
    <location>
        <begin position="1"/>
        <end position="32"/>
    </location>
</feature>
<feature type="coiled-coil region" evidence="1">
    <location>
        <begin position="43"/>
        <end position="82"/>
    </location>
</feature>
<organism evidence="3 4">
    <name type="scientific">Halovivax cerinus</name>
    <dbReference type="NCBI Taxonomy" id="1487865"/>
    <lineage>
        <taxon>Archaea</taxon>
        <taxon>Methanobacteriati</taxon>
        <taxon>Methanobacteriota</taxon>
        <taxon>Stenosarchaea group</taxon>
        <taxon>Halobacteria</taxon>
        <taxon>Halobacteriales</taxon>
        <taxon>Natrialbaceae</taxon>
        <taxon>Halovivax</taxon>
    </lineage>
</organism>
<proteinExistence type="predicted"/>
<protein>
    <submittedName>
        <fullName evidence="3">Uncharacterized protein</fullName>
    </submittedName>
</protein>
<feature type="coiled-coil region" evidence="1">
    <location>
        <begin position="169"/>
        <end position="196"/>
    </location>
</feature>
<evidence type="ECO:0000256" key="2">
    <source>
        <dbReference type="SAM" id="MobiDB-lite"/>
    </source>
</evidence>
<name>A0ABD5NRU8_9EURY</name>
<dbReference type="AlphaFoldDB" id="A0ABD5NRU8"/>
<accession>A0ABD5NRU8</accession>
<dbReference type="Pfam" id="PF23432">
    <property type="entry name" value="DUF7118"/>
    <property type="match status" value="1"/>
</dbReference>